<dbReference type="GO" id="GO:0051082">
    <property type="term" value="F:unfolded protein binding"/>
    <property type="evidence" value="ECO:0007669"/>
    <property type="project" value="InterPro"/>
</dbReference>
<dbReference type="ExpressionAtlas" id="A0A2K3LZN2">
    <property type="expression patterns" value="baseline"/>
</dbReference>
<gene>
    <name evidence="3" type="ORF">L195_g040041</name>
</gene>
<dbReference type="InterPro" id="IPR037196">
    <property type="entry name" value="HSP90_C"/>
</dbReference>
<comment type="similarity">
    <text evidence="1">Belongs to the heat shock protein 90 family.</text>
</comment>
<dbReference type="STRING" id="57577.A0A2K3LZN2"/>
<organism evidence="3 4">
    <name type="scientific">Trifolium pratense</name>
    <name type="common">Red clover</name>
    <dbReference type="NCBI Taxonomy" id="57577"/>
    <lineage>
        <taxon>Eukaryota</taxon>
        <taxon>Viridiplantae</taxon>
        <taxon>Streptophyta</taxon>
        <taxon>Embryophyta</taxon>
        <taxon>Tracheophyta</taxon>
        <taxon>Spermatophyta</taxon>
        <taxon>Magnoliopsida</taxon>
        <taxon>eudicotyledons</taxon>
        <taxon>Gunneridae</taxon>
        <taxon>Pentapetalae</taxon>
        <taxon>rosids</taxon>
        <taxon>fabids</taxon>
        <taxon>Fabales</taxon>
        <taxon>Fabaceae</taxon>
        <taxon>Papilionoideae</taxon>
        <taxon>50 kb inversion clade</taxon>
        <taxon>NPAAA clade</taxon>
        <taxon>Hologalegina</taxon>
        <taxon>IRL clade</taxon>
        <taxon>Trifolieae</taxon>
        <taxon>Trifolium</taxon>
    </lineage>
</organism>
<dbReference type="PANTHER" id="PTHR11528">
    <property type="entry name" value="HEAT SHOCK PROTEIN 90 FAMILY MEMBER"/>
    <property type="match status" value="1"/>
</dbReference>
<feature type="non-terminal residue" evidence="3">
    <location>
        <position position="68"/>
    </location>
</feature>
<name>A0A2K3LZN2_TRIPR</name>
<dbReference type="GO" id="GO:0016887">
    <property type="term" value="F:ATP hydrolysis activity"/>
    <property type="evidence" value="ECO:0007669"/>
    <property type="project" value="InterPro"/>
</dbReference>
<sequence>MERLMKAQTMGDATSMEFMRSRRVFEINPDHPIIRNLDAACKSNPDDQEALRAIDLLYDATLVSSGFT</sequence>
<reference evidence="3 4" key="2">
    <citation type="journal article" date="2017" name="Front. Plant Sci.">
        <title>Gene Classification and Mining of Molecular Markers Useful in Red Clover (Trifolium pratense) Breeding.</title>
        <authorList>
            <person name="Istvanek J."/>
            <person name="Dluhosova J."/>
            <person name="Dluhos P."/>
            <person name="Patkova L."/>
            <person name="Nedelnik J."/>
            <person name="Repkova J."/>
        </authorList>
    </citation>
    <scope>NUCLEOTIDE SEQUENCE [LARGE SCALE GENOMIC DNA]</scope>
    <source>
        <strain evidence="4">cv. Tatra</strain>
        <tissue evidence="3">Young leaves</tissue>
    </source>
</reference>
<dbReference type="Pfam" id="PF00183">
    <property type="entry name" value="HSP90"/>
    <property type="match status" value="1"/>
</dbReference>
<dbReference type="SUPFAM" id="SSF110942">
    <property type="entry name" value="HSP90 C-terminal domain"/>
    <property type="match status" value="1"/>
</dbReference>
<dbReference type="EMBL" id="ASHM01045342">
    <property type="protein sequence ID" value="PNX83990.1"/>
    <property type="molecule type" value="Genomic_DNA"/>
</dbReference>
<evidence type="ECO:0000313" key="4">
    <source>
        <dbReference type="Proteomes" id="UP000236291"/>
    </source>
</evidence>
<dbReference type="Proteomes" id="UP000236291">
    <property type="component" value="Unassembled WGS sequence"/>
</dbReference>
<comment type="caution">
    <text evidence="3">The sequence shown here is derived from an EMBL/GenBank/DDBJ whole genome shotgun (WGS) entry which is preliminary data.</text>
</comment>
<dbReference type="GO" id="GO:0005524">
    <property type="term" value="F:ATP binding"/>
    <property type="evidence" value="ECO:0007669"/>
    <property type="project" value="InterPro"/>
</dbReference>
<dbReference type="AlphaFoldDB" id="A0A2K3LZN2"/>
<evidence type="ECO:0000256" key="2">
    <source>
        <dbReference type="ARBA" id="ARBA00023186"/>
    </source>
</evidence>
<dbReference type="InterPro" id="IPR001404">
    <property type="entry name" value="Hsp90_fam"/>
</dbReference>
<evidence type="ECO:0000256" key="1">
    <source>
        <dbReference type="ARBA" id="ARBA00008239"/>
    </source>
</evidence>
<evidence type="ECO:0000313" key="3">
    <source>
        <dbReference type="EMBL" id="PNX83990.1"/>
    </source>
</evidence>
<accession>A0A2K3LZN2</accession>
<dbReference type="Gene3D" id="1.20.120.790">
    <property type="entry name" value="Heat shock protein 90, C-terminal domain"/>
    <property type="match status" value="1"/>
</dbReference>
<proteinExistence type="inferred from homology"/>
<reference evidence="3 4" key="1">
    <citation type="journal article" date="2014" name="Am. J. Bot.">
        <title>Genome assembly and annotation for red clover (Trifolium pratense; Fabaceae).</title>
        <authorList>
            <person name="Istvanek J."/>
            <person name="Jaros M."/>
            <person name="Krenek A."/>
            <person name="Repkova J."/>
        </authorList>
    </citation>
    <scope>NUCLEOTIDE SEQUENCE [LARGE SCALE GENOMIC DNA]</scope>
    <source>
        <strain evidence="4">cv. Tatra</strain>
        <tissue evidence="3">Young leaves</tissue>
    </source>
</reference>
<keyword evidence="2" id="KW-0143">Chaperone</keyword>
<protein>
    <submittedName>
        <fullName evidence="3">Endoplasmin</fullName>
    </submittedName>
</protein>
<dbReference type="GO" id="GO:0140662">
    <property type="term" value="F:ATP-dependent protein folding chaperone"/>
    <property type="evidence" value="ECO:0007669"/>
    <property type="project" value="InterPro"/>
</dbReference>